<evidence type="ECO:0000256" key="10">
    <source>
        <dbReference type="ARBA" id="ARBA00048843"/>
    </source>
</evidence>
<dbReference type="GO" id="GO:0141148">
    <property type="term" value="F:enoyl-[acyl-carrier-protein] reductase (NADPH) activity"/>
    <property type="evidence" value="ECO:0007669"/>
    <property type="project" value="UniProtKB-EC"/>
</dbReference>
<comment type="catalytic activity">
    <reaction evidence="10">
        <text>a 2,3-saturated acyl-[ACP] + NADP(+) = a (2E)-enoyl-[ACP] + NADPH + H(+)</text>
        <dbReference type="Rhea" id="RHEA:22564"/>
        <dbReference type="Rhea" id="RHEA-COMP:9925"/>
        <dbReference type="Rhea" id="RHEA-COMP:9926"/>
        <dbReference type="ChEBI" id="CHEBI:15378"/>
        <dbReference type="ChEBI" id="CHEBI:57783"/>
        <dbReference type="ChEBI" id="CHEBI:58349"/>
        <dbReference type="ChEBI" id="CHEBI:78784"/>
        <dbReference type="ChEBI" id="CHEBI:78785"/>
        <dbReference type="EC" id="1.3.1.104"/>
    </reaction>
</comment>
<dbReference type="GO" id="GO:0006633">
    <property type="term" value="P:fatty acid biosynthetic process"/>
    <property type="evidence" value="ECO:0007669"/>
    <property type="project" value="UniProtKB-KW"/>
</dbReference>
<evidence type="ECO:0000256" key="6">
    <source>
        <dbReference type="ARBA" id="ARBA00023002"/>
    </source>
</evidence>
<keyword evidence="8" id="KW-0275">Fatty acid biosynthesis</keyword>
<dbReference type="RefSeq" id="WP_276763389.1">
    <property type="nucleotide sequence ID" value="NZ_SSGD01000168.1"/>
</dbReference>
<evidence type="ECO:0000256" key="7">
    <source>
        <dbReference type="ARBA" id="ARBA00023098"/>
    </source>
</evidence>
<protein>
    <recommendedName>
        <fullName evidence="9">enoyl-[acyl-carrier-protein] reductase</fullName>
        <ecNumber evidence="9">1.3.1.104</ecNumber>
    </recommendedName>
</protein>
<dbReference type="Gene3D" id="3.90.180.10">
    <property type="entry name" value="Medium-chain alcohol dehydrogenases, catalytic domain"/>
    <property type="match status" value="1"/>
</dbReference>
<evidence type="ECO:0000256" key="2">
    <source>
        <dbReference type="ARBA" id="ARBA00022516"/>
    </source>
</evidence>
<comment type="caution">
    <text evidence="12">The sequence shown here is derived from an EMBL/GenBank/DDBJ whole genome shotgun (WGS) entry which is preliminary data.</text>
</comment>
<dbReference type="EC" id="1.3.1.104" evidence="9"/>
<feature type="domain" description="Enoyl reductase (ER)" evidence="11">
    <location>
        <begin position="10"/>
        <end position="324"/>
    </location>
</feature>
<keyword evidence="5" id="KW-0809">Transit peptide</keyword>
<name>A0A5C7XJ12_9MYCO</name>
<reference evidence="12 13" key="1">
    <citation type="submission" date="2018-09" db="EMBL/GenBank/DDBJ databases">
        <title>Metagenome Assembled Genomes from an Advanced Water Purification Facility.</title>
        <authorList>
            <person name="Stamps B.W."/>
            <person name="Spear J.R."/>
        </authorList>
    </citation>
    <scope>NUCLEOTIDE SEQUENCE [LARGE SCALE GENOMIC DNA]</scope>
    <source>
        <strain evidence="12">Bin_29_2</strain>
    </source>
</reference>
<dbReference type="InterPro" id="IPR013149">
    <property type="entry name" value="ADH-like_C"/>
</dbReference>
<dbReference type="EMBL" id="SSGD01000168">
    <property type="protein sequence ID" value="TXI49389.1"/>
    <property type="molecule type" value="Genomic_DNA"/>
</dbReference>
<evidence type="ECO:0000256" key="4">
    <source>
        <dbReference type="ARBA" id="ARBA00022857"/>
    </source>
</evidence>
<proteinExistence type="inferred from homology"/>
<dbReference type="InterPro" id="IPR051034">
    <property type="entry name" value="Mito_Enoyl-ACP_Reductase"/>
</dbReference>
<keyword evidence="6" id="KW-0560">Oxidoreductase</keyword>
<dbReference type="Proteomes" id="UP000321797">
    <property type="component" value="Unassembled WGS sequence"/>
</dbReference>
<dbReference type="InterPro" id="IPR011032">
    <property type="entry name" value="GroES-like_sf"/>
</dbReference>
<dbReference type="InterPro" id="IPR020843">
    <property type="entry name" value="ER"/>
</dbReference>
<dbReference type="SUPFAM" id="SSF50129">
    <property type="entry name" value="GroES-like"/>
    <property type="match status" value="1"/>
</dbReference>
<accession>A0A5C7XJ12</accession>
<dbReference type="PANTHER" id="PTHR43981">
    <property type="entry name" value="ENOYL-[ACYL-CARRIER-PROTEIN] REDUCTASE, MITOCHONDRIAL"/>
    <property type="match status" value="1"/>
</dbReference>
<keyword evidence="7" id="KW-0443">Lipid metabolism</keyword>
<evidence type="ECO:0000256" key="5">
    <source>
        <dbReference type="ARBA" id="ARBA00022946"/>
    </source>
</evidence>
<dbReference type="PANTHER" id="PTHR43981:SF2">
    <property type="entry name" value="ENOYL-[ACYL-CARRIER-PROTEIN] REDUCTASE, MITOCHONDRIAL"/>
    <property type="match status" value="1"/>
</dbReference>
<keyword evidence="4" id="KW-0521">NADP</keyword>
<dbReference type="InterPro" id="IPR013154">
    <property type="entry name" value="ADH-like_N"/>
</dbReference>
<dbReference type="InterPro" id="IPR036291">
    <property type="entry name" value="NAD(P)-bd_dom_sf"/>
</dbReference>
<evidence type="ECO:0000256" key="3">
    <source>
        <dbReference type="ARBA" id="ARBA00022832"/>
    </source>
</evidence>
<evidence type="ECO:0000256" key="1">
    <source>
        <dbReference type="ARBA" id="ARBA00010371"/>
    </source>
</evidence>
<keyword evidence="2" id="KW-0444">Lipid biosynthesis</keyword>
<dbReference type="SMART" id="SM00829">
    <property type="entry name" value="PKS_ER"/>
    <property type="match status" value="1"/>
</dbReference>
<dbReference type="Pfam" id="PF08240">
    <property type="entry name" value="ADH_N"/>
    <property type="match status" value="1"/>
</dbReference>
<dbReference type="Pfam" id="PF00107">
    <property type="entry name" value="ADH_zinc_N"/>
    <property type="match status" value="1"/>
</dbReference>
<evidence type="ECO:0000313" key="13">
    <source>
        <dbReference type="Proteomes" id="UP000321797"/>
    </source>
</evidence>
<evidence type="ECO:0000259" key="11">
    <source>
        <dbReference type="SMART" id="SM00829"/>
    </source>
</evidence>
<evidence type="ECO:0000313" key="12">
    <source>
        <dbReference type="EMBL" id="TXI49389.1"/>
    </source>
</evidence>
<organism evidence="12 13">
    <name type="scientific">Mycolicibacter arupensis</name>
    <dbReference type="NCBI Taxonomy" id="342002"/>
    <lineage>
        <taxon>Bacteria</taxon>
        <taxon>Bacillati</taxon>
        <taxon>Actinomycetota</taxon>
        <taxon>Actinomycetes</taxon>
        <taxon>Mycobacteriales</taxon>
        <taxon>Mycobacteriaceae</taxon>
        <taxon>Mycolicibacter</taxon>
    </lineage>
</organism>
<sequence length="333" mass="34950">MKSVQFSAFGDRDSVSLVDAAPRAVAATEVRVGVDAAPLNPSDFLLLDGHYGIRPDLPSPAGAEGVGTVLEVGAAVTRTAVGHRVLVLPSGTLGTWQDEIVVGERYVVAVQRDTDPVQLASVPINAATAYLLVDFAANEPEGAWIVQTAANSGLGAFVRVLAARAGLRLIDVVRSSAAAAALRADGAQYVVVSDDTLGAQLSDVLGEEQVSVVLDGVGGPLIDTLLPHIADDGQIVSFAALSGQPVVVPPRLLNFKGLHIHGFWLNHWLKSAPAEEIDRVYTELIGLVADGVLRTPVEATYALSQHVEAISHARRYGRDGKVFFTATDDGSTR</sequence>
<dbReference type="CDD" id="cd05282">
    <property type="entry name" value="ETR_like"/>
    <property type="match status" value="1"/>
</dbReference>
<dbReference type="Gene3D" id="3.40.50.720">
    <property type="entry name" value="NAD(P)-binding Rossmann-like Domain"/>
    <property type="match status" value="1"/>
</dbReference>
<evidence type="ECO:0000256" key="8">
    <source>
        <dbReference type="ARBA" id="ARBA00023160"/>
    </source>
</evidence>
<dbReference type="AlphaFoldDB" id="A0A5C7XJ12"/>
<comment type="similarity">
    <text evidence="1">Belongs to the zinc-containing alcohol dehydrogenase family. Quinone oxidoreductase subfamily.</text>
</comment>
<keyword evidence="3" id="KW-0276">Fatty acid metabolism</keyword>
<evidence type="ECO:0000256" key="9">
    <source>
        <dbReference type="ARBA" id="ARBA00038963"/>
    </source>
</evidence>
<dbReference type="SUPFAM" id="SSF51735">
    <property type="entry name" value="NAD(P)-binding Rossmann-fold domains"/>
    <property type="match status" value="1"/>
</dbReference>
<gene>
    <name evidence="12" type="ORF">E6Q54_22390</name>
</gene>